<dbReference type="PROSITE" id="PS00137">
    <property type="entry name" value="SUBTILASE_HIS"/>
    <property type="match status" value="1"/>
</dbReference>
<evidence type="ECO:0000256" key="2">
    <source>
        <dbReference type="ARBA" id="ARBA00022670"/>
    </source>
</evidence>
<evidence type="ECO:0000313" key="10">
    <source>
        <dbReference type="Proteomes" id="UP001328733"/>
    </source>
</evidence>
<dbReference type="PANTHER" id="PTHR43806">
    <property type="entry name" value="PEPTIDASE S8"/>
    <property type="match status" value="1"/>
</dbReference>
<protein>
    <submittedName>
        <fullName evidence="9">S8 family peptidase</fullName>
        <ecNumber evidence="9">3.4.-.-</ecNumber>
    </submittedName>
</protein>
<gene>
    <name evidence="9" type="ORF">V0288_21865</name>
</gene>
<evidence type="ECO:0000256" key="6">
    <source>
        <dbReference type="PROSITE-ProRule" id="PRU01240"/>
    </source>
</evidence>
<dbReference type="SUPFAM" id="SSF52743">
    <property type="entry name" value="Subtilisin-like"/>
    <property type="match status" value="1"/>
</dbReference>
<evidence type="ECO:0000256" key="3">
    <source>
        <dbReference type="ARBA" id="ARBA00022801"/>
    </source>
</evidence>
<dbReference type="Proteomes" id="UP001328733">
    <property type="component" value="Unassembled WGS sequence"/>
</dbReference>
<name>A0AAW9QSD1_9CHRO</name>
<dbReference type="PANTHER" id="PTHR43806:SF11">
    <property type="entry name" value="CEREVISIN-RELATED"/>
    <property type="match status" value="1"/>
</dbReference>
<dbReference type="EC" id="3.4.-.-" evidence="9"/>
<accession>A0AAW9QSD1</accession>
<dbReference type="InterPro" id="IPR023828">
    <property type="entry name" value="Peptidase_S8_Ser-AS"/>
</dbReference>
<dbReference type="PROSITE" id="PS00138">
    <property type="entry name" value="SUBTILASE_SER"/>
    <property type="match status" value="1"/>
</dbReference>
<evidence type="ECO:0000256" key="4">
    <source>
        <dbReference type="ARBA" id="ARBA00022825"/>
    </source>
</evidence>
<dbReference type="CDD" id="cd07487">
    <property type="entry name" value="Peptidases_S8_1"/>
    <property type="match status" value="1"/>
</dbReference>
<feature type="active site" description="Charge relay system" evidence="5 6">
    <location>
        <position position="231"/>
    </location>
</feature>
<comment type="similarity">
    <text evidence="1 6">Belongs to the peptidase S8 family.</text>
</comment>
<comment type="caution">
    <text evidence="9">The sequence shown here is derived from an EMBL/GenBank/DDBJ whole genome shotgun (WGS) entry which is preliminary data.</text>
</comment>
<dbReference type="RefSeq" id="WP_332867269.1">
    <property type="nucleotide sequence ID" value="NZ_JBAFSM010000060.1"/>
</dbReference>
<feature type="active site" description="Charge relay system" evidence="5 6">
    <location>
        <position position="468"/>
    </location>
</feature>
<dbReference type="GO" id="GO:0006508">
    <property type="term" value="P:proteolysis"/>
    <property type="evidence" value="ECO:0007669"/>
    <property type="project" value="UniProtKB-KW"/>
</dbReference>
<evidence type="ECO:0000256" key="5">
    <source>
        <dbReference type="PIRSR" id="PIRSR615500-1"/>
    </source>
</evidence>
<dbReference type="PROSITE" id="PS51892">
    <property type="entry name" value="SUBTILASE"/>
    <property type="match status" value="1"/>
</dbReference>
<reference evidence="9 10" key="1">
    <citation type="submission" date="2024-01" db="EMBL/GenBank/DDBJ databases">
        <title>Genomic insights into the taxonomy and metabolism of the cyanobacterium Pannus brasiliensis CCIBt3594.</title>
        <authorList>
            <person name="Machado M."/>
            <person name="Botero N.B."/>
            <person name="Andreote A.P.D."/>
            <person name="Feitosa A.M.T."/>
            <person name="Popin R."/>
            <person name="Sivonen K."/>
            <person name="Fiore M.F."/>
        </authorList>
    </citation>
    <scope>NUCLEOTIDE SEQUENCE [LARGE SCALE GENOMIC DNA]</scope>
    <source>
        <strain evidence="9 10">CCIBt3594</strain>
    </source>
</reference>
<dbReference type="Pfam" id="PF00082">
    <property type="entry name" value="Peptidase_S8"/>
    <property type="match status" value="1"/>
</dbReference>
<organism evidence="9 10">
    <name type="scientific">Pannus brasiliensis CCIBt3594</name>
    <dbReference type="NCBI Taxonomy" id="1427578"/>
    <lineage>
        <taxon>Bacteria</taxon>
        <taxon>Bacillati</taxon>
        <taxon>Cyanobacteriota</taxon>
        <taxon>Cyanophyceae</taxon>
        <taxon>Oscillatoriophycideae</taxon>
        <taxon>Chroococcales</taxon>
        <taxon>Microcystaceae</taxon>
        <taxon>Pannus</taxon>
    </lineage>
</organism>
<dbReference type="InterPro" id="IPR036852">
    <property type="entry name" value="Peptidase_S8/S53_dom_sf"/>
</dbReference>
<dbReference type="PRINTS" id="PR00723">
    <property type="entry name" value="SUBTILISIN"/>
</dbReference>
<feature type="domain" description="Peptidase S8/S53" evidence="8">
    <location>
        <begin position="178"/>
        <end position="516"/>
    </location>
</feature>
<dbReference type="Gene3D" id="3.40.50.200">
    <property type="entry name" value="Peptidase S8/S53 domain"/>
    <property type="match status" value="1"/>
</dbReference>
<evidence type="ECO:0000313" key="9">
    <source>
        <dbReference type="EMBL" id="MEG3439790.1"/>
    </source>
</evidence>
<keyword evidence="4 6" id="KW-0720">Serine protease</keyword>
<keyword evidence="10" id="KW-1185">Reference proteome</keyword>
<dbReference type="InterPro" id="IPR050131">
    <property type="entry name" value="Peptidase_S8_subtilisin-like"/>
</dbReference>
<dbReference type="InterPro" id="IPR015500">
    <property type="entry name" value="Peptidase_S8_subtilisin-rel"/>
</dbReference>
<proteinExistence type="inferred from homology"/>
<feature type="region of interest" description="Disordered" evidence="7">
    <location>
        <begin position="1"/>
        <end position="37"/>
    </location>
</feature>
<dbReference type="AlphaFoldDB" id="A0AAW9QSD1"/>
<dbReference type="EMBL" id="JBAFSM010000060">
    <property type="protein sequence ID" value="MEG3439790.1"/>
    <property type="molecule type" value="Genomic_DNA"/>
</dbReference>
<keyword evidence="3 6" id="KW-0378">Hydrolase</keyword>
<dbReference type="InterPro" id="IPR022398">
    <property type="entry name" value="Peptidase_S8_His-AS"/>
</dbReference>
<keyword evidence="2 6" id="KW-0645">Protease</keyword>
<dbReference type="GO" id="GO:0004252">
    <property type="term" value="F:serine-type endopeptidase activity"/>
    <property type="evidence" value="ECO:0007669"/>
    <property type="project" value="UniProtKB-UniRule"/>
</dbReference>
<sequence>MANSKSEGGSSAPKPRKPRSSRSPKPVPEEEPFSNQFNPEVLDKMVIALPLMEILQKDSGDEDKTYDVIIDLNLEYPGGRSKARERIEALLKQITADSETQGIKEATSQRSQQYLFARLQKNAIEELVKRDNAVDPSTVSPQRAIYRIWPDFEVEAFINKSISTVKADAARNAFSALGEGIVWAVLDSGIDEKHPHFNKHQNLDLEEALKPLDFTALKEDSGQPLSDEFGHGTHVAGIIAGEVIATDKEPITVVSRQRDERGEVNVNTMEIDRISGMAPRCKILSLKVLDSKGKGNTSNIIAALEYIQEINGYGRRLRIHGVNLSVGYDFEPKWFACGQSPLCVEVDRLVRSGVVVVVASGNTGYGSVQGTSRGVVSLGMDMSINDPGNAELAITVGSTHRDMPHVYGVSFFSSKGPTGDGRIKPDLVAPGEKIVSCAAGQNLEKYRENLSSLESDAGTIYVEDSGTSMAAPHVSGVIAAFLSVRREFIGQPEKVKEIFLNTATDLKRDRYFQGQGLVDLMRAIQSV</sequence>
<evidence type="ECO:0000256" key="1">
    <source>
        <dbReference type="ARBA" id="ARBA00011073"/>
    </source>
</evidence>
<dbReference type="InterPro" id="IPR000209">
    <property type="entry name" value="Peptidase_S8/S53_dom"/>
</dbReference>
<feature type="active site" description="Charge relay system" evidence="5 6">
    <location>
        <position position="187"/>
    </location>
</feature>
<evidence type="ECO:0000256" key="7">
    <source>
        <dbReference type="SAM" id="MobiDB-lite"/>
    </source>
</evidence>
<evidence type="ECO:0000259" key="8">
    <source>
        <dbReference type="Pfam" id="PF00082"/>
    </source>
</evidence>